<evidence type="ECO:0000256" key="8">
    <source>
        <dbReference type="ARBA" id="ARBA00034708"/>
    </source>
</evidence>
<keyword evidence="4 9" id="KW-0812">Transmembrane</keyword>
<comment type="similarity">
    <text evidence="8">Belongs to the anion channel-forming bestrophin (TC 1.A.46) family.</text>
</comment>
<dbReference type="AlphaFoldDB" id="A0A7C9FRV6"/>
<dbReference type="PANTHER" id="PTHR33281">
    <property type="entry name" value="UPF0187 PROTEIN YNEE"/>
    <property type="match status" value="1"/>
</dbReference>
<dbReference type="Pfam" id="PF25539">
    <property type="entry name" value="Bestrophin_2"/>
    <property type="match status" value="1"/>
</dbReference>
<reference evidence="10 11" key="1">
    <citation type="submission" date="2019-10" db="EMBL/GenBank/DDBJ databases">
        <title>Draft Genome Sequence of Cytophagaceae sp. SJW1-29.</title>
        <authorList>
            <person name="Choi A."/>
        </authorList>
    </citation>
    <scope>NUCLEOTIDE SEQUENCE [LARGE SCALE GENOMIC DNA]</scope>
    <source>
        <strain evidence="10 11">SJW1-29</strain>
    </source>
</reference>
<comment type="subcellular location">
    <subcellularLocation>
        <location evidence="1">Cell membrane</location>
        <topology evidence="1">Multi-pass membrane protein</topology>
    </subcellularLocation>
</comment>
<dbReference type="GO" id="GO:0005254">
    <property type="term" value="F:chloride channel activity"/>
    <property type="evidence" value="ECO:0007669"/>
    <property type="project" value="InterPro"/>
</dbReference>
<evidence type="ECO:0000256" key="5">
    <source>
        <dbReference type="ARBA" id="ARBA00022989"/>
    </source>
</evidence>
<feature type="transmembrane region" description="Helical" evidence="9">
    <location>
        <begin position="26"/>
        <end position="45"/>
    </location>
</feature>
<protein>
    <recommendedName>
        <fullName evidence="12">Bestrophin</fullName>
    </recommendedName>
</protein>
<evidence type="ECO:0000313" key="11">
    <source>
        <dbReference type="Proteomes" id="UP000479293"/>
    </source>
</evidence>
<keyword evidence="7 9" id="KW-0472">Membrane</keyword>
<evidence type="ECO:0000256" key="7">
    <source>
        <dbReference type="ARBA" id="ARBA00023136"/>
    </source>
</evidence>
<dbReference type="GO" id="GO:0005886">
    <property type="term" value="C:plasma membrane"/>
    <property type="evidence" value="ECO:0007669"/>
    <property type="project" value="UniProtKB-SubCell"/>
</dbReference>
<keyword evidence="5 9" id="KW-1133">Transmembrane helix</keyword>
<accession>A0A7C9FRV6</accession>
<proteinExistence type="inferred from homology"/>
<evidence type="ECO:0000256" key="4">
    <source>
        <dbReference type="ARBA" id="ARBA00022692"/>
    </source>
</evidence>
<evidence type="ECO:0000256" key="3">
    <source>
        <dbReference type="ARBA" id="ARBA00022475"/>
    </source>
</evidence>
<evidence type="ECO:0008006" key="12">
    <source>
        <dbReference type="Google" id="ProtNLM"/>
    </source>
</evidence>
<evidence type="ECO:0000256" key="6">
    <source>
        <dbReference type="ARBA" id="ARBA00023065"/>
    </source>
</evidence>
<keyword evidence="2" id="KW-0813">Transport</keyword>
<feature type="transmembrane region" description="Helical" evidence="9">
    <location>
        <begin position="51"/>
        <end position="71"/>
    </location>
</feature>
<dbReference type="InterPro" id="IPR044669">
    <property type="entry name" value="YneE/VCCN1/2-like"/>
</dbReference>
<dbReference type="PANTHER" id="PTHR33281:SF19">
    <property type="entry name" value="VOLTAGE-DEPENDENT ANION CHANNEL-FORMING PROTEIN YNEE"/>
    <property type="match status" value="1"/>
</dbReference>
<sequence>MIIYETNKHFLGDIAHLSRSWTMQRMVRSTAGVAVVTTLFCIAVMEFELAIHAPSTIFSLLGIVLSVLLVFRTNTAYDRWWEGRKQWGALVNNCRNLAIAAHVIFPEGDRQSRYQMATMISNFCIALKEHLRSGTKVDELIHLSPAERSRYSERKHIPNYITTLIHQQVQVMYRSGAITGDDTRNIKPHTQALLDIAGGCERIKKTPIPFSYSVYIKVLILGYASMLPFGLIRDFGYFTIPLVTFIFFTFIGIEMMASEIEDPFGLDCNDLPTGDIAHTIKKNVFEILEVELEKEAPEKKELYEKVF</sequence>
<dbReference type="RefSeq" id="WP_152760020.1">
    <property type="nucleotide sequence ID" value="NZ_WHLY01000002.1"/>
</dbReference>
<feature type="transmembrane region" description="Helical" evidence="9">
    <location>
        <begin position="235"/>
        <end position="253"/>
    </location>
</feature>
<keyword evidence="6" id="KW-0406">Ion transport</keyword>
<evidence type="ECO:0000256" key="9">
    <source>
        <dbReference type="SAM" id="Phobius"/>
    </source>
</evidence>
<feature type="transmembrane region" description="Helical" evidence="9">
    <location>
        <begin position="212"/>
        <end position="229"/>
    </location>
</feature>
<organism evidence="10 11">
    <name type="scientific">Salmonirosea aquatica</name>
    <dbReference type="NCBI Taxonomy" id="2654236"/>
    <lineage>
        <taxon>Bacteria</taxon>
        <taxon>Pseudomonadati</taxon>
        <taxon>Bacteroidota</taxon>
        <taxon>Cytophagia</taxon>
        <taxon>Cytophagales</taxon>
        <taxon>Spirosomataceae</taxon>
        <taxon>Salmonirosea</taxon>
    </lineage>
</organism>
<keyword evidence="11" id="KW-1185">Reference proteome</keyword>
<evidence type="ECO:0000313" key="10">
    <source>
        <dbReference type="EMBL" id="MPR34092.1"/>
    </source>
</evidence>
<keyword evidence="3" id="KW-1003">Cell membrane</keyword>
<dbReference type="EMBL" id="WHLY01000002">
    <property type="protein sequence ID" value="MPR34092.1"/>
    <property type="molecule type" value="Genomic_DNA"/>
</dbReference>
<name>A0A7C9FRV6_9BACT</name>
<gene>
    <name evidence="10" type="ORF">GBK04_12115</name>
</gene>
<evidence type="ECO:0000256" key="1">
    <source>
        <dbReference type="ARBA" id="ARBA00004651"/>
    </source>
</evidence>
<evidence type="ECO:0000256" key="2">
    <source>
        <dbReference type="ARBA" id="ARBA00022448"/>
    </source>
</evidence>
<dbReference type="Proteomes" id="UP000479293">
    <property type="component" value="Unassembled WGS sequence"/>
</dbReference>
<comment type="caution">
    <text evidence="10">The sequence shown here is derived from an EMBL/GenBank/DDBJ whole genome shotgun (WGS) entry which is preliminary data.</text>
</comment>